<gene>
    <name evidence="1" type="ORF">NCTC10821_05713</name>
</gene>
<dbReference type="Pfam" id="PF03928">
    <property type="entry name" value="HbpS-like"/>
    <property type="match status" value="1"/>
</dbReference>
<keyword evidence="2" id="KW-1185">Reference proteome</keyword>
<dbReference type="InterPro" id="IPR005624">
    <property type="entry name" value="PduO/GlcC-like"/>
</dbReference>
<dbReference type="EMBL" id="UGQT01000001">
    <property type="protein sequence ID" value="STZ62149.1"/>
    <property type="molecule type" value="Genomic_DNA"/>
</dbReference>
<dbReference type="PANTHER" id="PTHR34309">
    <property type="entry name" value="SLR1406 PROTEIN"/>
    <property type="match status" value="1"/>
</dbReference>
<protein>
    <submittedName>
        <fullName evidence="1">Protein glcG</fullName>
    </submittedName>
</protein>
<name>A0A378TN51_9MYCO</name>
<proteinExistence type="predicted"/>
<dbReference type="SUPFAM" id="SSF143744">
    <property type="entry name" value="GlcG-like"/>
    <property type="match status" value="1"/>
</dbReference>
<dbReference type="PANTHER" id="PTHR34309:SF1">
    <property type="entry name" value="PROTEIN GLCG"/>
    <property type="match status" value="1"/>
</dbReference>
<evidence type="ECO:0000313" key="2">
    <source>
        <dbReference type="Proteomes" id="UP000254978"/>
    </source>
</evidence>
<dbReference type="Gene3D" id="3.30.450.150">
    <property type="entry name" value="Haem-degrading domain"/>
    <property type="match status" value="1"/>
</dbReference>
<dbReference type="InterPro" id="IPR038084">
    <property type="entry name" value="PduO/GlcC-like_sf"/>
</dbReference>
<dbReference type="Proteomes" id="UP000254978">
    <property type="component" value="Unassembled WGS sequence"/>
</dbReference>
<evidence type="ECO:0000313" key="1">
    <source>
        <dbReference type="EMBL" id="STZ62149.1"/>
    </source>
</evidence>
<sequence length="144" mass="14472">MTELSLADARSVADRALQDAASQGVAISVAVVDQHGNLVFFARQPGSTLGSVLSSQAKALTSASFGFDTADLVALVQPGQPLYGLHTAAGEGRTFTPLPGAVALRDSDNRLLGAVGIGGAPAPELDHALARSAADQLIGGTPPD</sequence>
<organism evidence="1 2">
    <name type="scientific">Mycolicibacterium tokaiense</name>
    <dbReference type="NCBI Taxonomy" id="39695"/>
    <lineage>
        <taxon>Bacteria</taxon>
        <taxon>Bacillati</taxon>
        <taxon>Actinomycetota</taxon>
        <taxon>Actinomycetes</taxon>
        <taxon>Mycobacteriales</taxon>
        <taxon>Mycobacteriaceae</taxon>
        <taxon>Mycolicibacterium</taxon>
    </lineage>
</organism>
<dbReference type="RefSeq" id="WP_115280910.1">
    <property type="nucleotide sequence ID" value="NZ_AP022600.1"/>
</dbReference>
<reference evidence="1 2" key="1">
    <citation type="submission" date="2018-06" db="EMBL/GenBank/DDBJ databases">
        <authorList>
            <consortium name="Pathogen Informatics"/>
            <person name="Doyle S."/>
        </authorList>
    </citation>
    <scope>NUCLEOTIDE SEQUENCE [LARGE SCALE GENOMIC DNA]</scope>
    <source>
        <strain evidence="1 2">NCTC10821</strain>
    </source>
</reference>
<dbReference type="InterPro" id="IPR052517">
    <property type="entry name" value="GlcG_carb_metab_protein"/>
</dbReference>
<dbReference type="OrthoDB" id="9778896at2"/>
<dbReference type="AlphaFoldDB" id="A0A378TN51"/>
<accession>A0A378TN51</accession>